<accession>A0A917A1F3</accession>
<dbReference type="AlphaFoldDB" id="A0A917A1F3"/>
<comment type="caution">
    <text evidence="1">The sequence shown here is derived from an EMBL/GenBank/DDBJ whole genome shotgun (WGS) entry which is preliminary data.</text>
</comment>
<dbReference type="RefSeq" id="WP_188407048.1">
    <property type="nucleotide sequence ID" value="NZ_BMGL01000014.1"/>
</dbReference>
<evidence type="ECO:0000313" key="1">
    <source>
        <dbReference type="EMBL" id="GGE21659.1"/>
    </source>
</evidence>
<sequence>MLHKFQDVLHKLGFSTKFSANDKDSNNHLLVHVEIDPVNNTTGFVIDICQINNFEKMSDGISLYQYFVDLKLSKEQHTKQSMKELSKLFHYINMTLAVGSFNILPDNSLAFYKYNLLIDAEKETSSLEIMVKMIWLINAHLNAYTSLFTKVLKSELTFNEIIERSLLKNH</sequence>
<name>A0A917A1F3_9FLAO</name>
<proteinExistence type="predicted"/>
<evidence type="ECO:0000313" key="2">
    <source>
        <dbReference type="Proteomes" id="UP000599688"/>
    </source>
</evidence>
<keyword evidence="2" id="KW-1185">Reference proteome</keyword>
<gene>
    <name evidence="1" type="ORF">GCM10010831_23420</name>
</gene>
<dbReference type="Proteomes" id="UP000599688">
    <property type="component" value="Unassembled WGS sequence"/>
</dbReference>
<protein>
    <submittedName>
        <fullName evidence="1">Uncharacterized protein</fullName>
    </submittedName>
</protein>
<dbReference type="EMBL" id="BMGL01000014">
    <property type="protein sequence ID" value="GGE21659.1"/>
    <property type="molecule type" value="Genomic_DNA"/>
</dbReference>
<reference evidence="1 2" key="1">
    <citation type="journal article" date="2014" name="Int. J. Syst. Evol. Microbiol.">
        <title>Complete genome sequence of Corynebacterium casei LMG S-19264T (=DSM 44701T), isolated from a smear-ripened cheese.</title>
        <authorList>
            <consortium name="US DOE Joint Genome Institute (JGI-PGF)"/>
            <person name="Walter F."/>
            <person name="Albersmeier A."/>
            <person name="Kalinowski J."/>
            <person name="Ruckert C."/>
        </authorList>
    </citation>
    <scope>NUCLEOTIDE SEQUENCE [LARGE SCALE GENOMIC DNA]</scope>
    <source>
        <strain evidence="1 2">CGMCC 1.12925</strain>
    </source>
</reference>
<organism evidence="1 2">
    <name type="scientific">Psychroflexus salis</name>
    <dbReference type="NCBI Taxonomy" id="1526574"/>
    <lineage>
        <taxon>Bacteria</taxon>
        <taxon>Pseudomonadati</taxon>
        <taxon>Bacteroidota</taxon>
        <taxon>Flavobacteriia</taxon>
        <taxon>Flavobacteriales</taxon>
        <taxon>Flavobacteriaceae</taxon>
        <taxon>Psychroflexus</taxon>
    </lineage>
</organism>